<sequence>MSLLQQQAFDHAILYLSSGDALSWSVQQRDDFIAQLKLYQAPDESKSVSLALLQATLKRFNPEIEFSAMFAAGEQPLCADRDDLSLLLFAAVALYEE</sequence>
<accession>A0A178K362</accession>
<protein>
    <submittedName>
        <fullName evidence="1">Uncharacterized protein</fullName>
    </submittedName>
</protein>
<dbReference type="Proteomes" id="UP000078503">
    <property type="component" value="Unassembled WGS sequence"/>
</dbReference>
<name>A0A178K362_9GAMM</name>
<gene>
    <name evidence="1" type="ORF">A3K86_19570</name>
</gene>
<organism evidence="1 2">
    <name type="scientific">Photobacterium jeanii</name>
    <dbReference type="NCBI Taxonomy" id="858640"/>
    <lineage>
        <taxon>Bacteria</taxon>
        <taxon>Pseudomonadati</taxon>
        <taxon>Pseudomonadota</taxon>
        <taxon>Gammaproteobacteria</taxon>
        <taxon>Vibrionales</taxon>
        <taxon>Vibrionaceae</taxon>
        <taxon>Photobacterium</taxon>
    </lineage>
</organism>
<proteinExistence type="predicted"/>
<dbReference type="EMBL" id="LVHF01000033">
    <property type="protein sequence ID" value="OAN11163.1"/>
    <property type="molecule type" value="Genomic_DNA"/>
</dbReference>
<comment type="caution">
    <text evidence="1">The sequence shown here is derived from an EMBL/GenBank/DDBJ whole genome shotgun (WGS) entry which is preliminary data.</text>
</comment>
<reference evidence="1 2" key="1">
    <citation type="submission" date="2016-03" db="EMBL/GenBank/DDBJ databases">
        <title>Photobacterium proteolyticum sp. nov. a protease producing bacterium isolated from ocean sediments of Laizhou Bay.</title>
        <authorList>
            <person name="Li Y."/>
        </authorList>
    </citation>
    <scope>NUCLEOTIDE SEQUENCE [LARGE SCALE GENOMIC DNA]</scope>
    <source>
        <strain evidence="1 2">R-40508</strain>
    </source>
</reference>
<dbReference type="STRING" id="858640.A3K86_19570"/>
<dbReference type="AlphaFoldDB" id="A0A178K362"/>
<keyword evidence="2" id="KW-1185">Reference proteome</keyword>
<dbReference type="RefSeq" id="WP_068335365.1">
    <property type="nucleotide sequence ID" value="NZ_LVHF01000033.1"/>
</dbReference>
<evidence type="ECO:0000313" key="1">
    <source>
        <dbReference type="EMBL" id="OAN11163.1"/>
    </source>
</evidence>
<evidence type="ECO:0000313" key="2">
    <source>
        <dbReference type="Proteomes" id="UP000078503"/>
    </source>
</evidence>